<feature type="non-terminal residue" evidence="7">
    <location>
        <position position="789"/>
    </location>
</feature>
<dbReference type="PROSITE" id="PS51387">
    <property type="entry name" value="FAD_PCMH"/>
    <property type="match status" value="1"/>
</dbReference>
<keyword evidence="2" id="KW-0285">Flavoprotein</keyword>
<dbReference type="AlphaFoldDB" id="A0A3B0TY28"/>
<dbReference type="PANTHER" id="PTHR11748:SF119">
    <property type="entry name" value="D-2-HYDROXYGLUTARATE DEHYDROGENASE"/>
    <property type="match status" value="1"/>
</dbReference>
<dbReference type="InterPro" id="IPR004113">
    <property type="entry name" value="FAD-bd_oxidored_4_C"/>
</dbReference>
<dbReference type="Gene3D" id="3.30.70.2740">
    <property type="match status" value="1"/>
</dbReference>
<evidence type="ECO:0000313" key="7">
    <source>
        <dbReference type="EMBL" id="VAW12006.1"/>
    </source>
</evidence>
<dbReference type="SUPFAM" id="SSF46548">
    <property type="entry name" value="alpha-helical ferredoxin"/>
    <property type="match status" value="1"/>
</dbReference>
<dbReference type="GO" id="GO:0008720">
    <property type="term" value="F:D-lactate dehydrogenase (NAD+) activity"/>
    <property type="evidence" value="ECO:0007669"/>
    <property type="project" value="TreeGrafter"/>
</dbReference>
<dbReference type="EMBL" id="UOEN01000062">
    <property type="protein sequence ID" value="VAW12006.1"/>
    <property type="molecule type" value="Genomic_DNA"/>
</dbReference>
<dbReference type="Gene3D" id="1.10.1060.10">
    <property type="entry name" value="Alpha-helical ferredoxin"/>
    <property type="match status" value="1"/>
</dbReference>
<dbReference type="InterPro" id="IPR016171">
    <property type="entry name" value="Vanillyl_alc_oxidase_C-sub2"/>
</dbReference>
<dbReference type="InterPro" id="IPR016164">
    <property type="entry name" value="FAD-linked_Oxase-like_C"/>
</dbReference>
<dbReference type="InterPro" id="IPR017896">
    <property type="entry name" value="4Fe4S_Fe-S-bd"/>
</dbReference>
<proteinExistence type="predicted"/>
<dbReference type="GO" id="GO:1903457">
    <property type="term" value="P:lactate catabolic process"/>
    <property type="evidence" value="ECO:0007669"/>
    <property type="project" value="TreeGrafter"/>
</dbReference>
<dbReference type="InterPro" id="IPR006094">
    <property type="entry name" value="Oxid_FAD_bind_N"/>
</dbReference>
<reference evidence="7" key="1">
    <citation type="submission" date="2018-06" db="EMBL/GenBank/DDBJ databases">
        <authorList>
            <person name="Zhirakovskaya E."/>
        </authorList>
    </citation>
    <scope>NUCLEOTIDE SEQUENCE</scope>
</reference>
<sequence>MSIKDNLQLLASELEGELHFDDLHKSIFATDASVYRKLPLAVCFPKTKYDIKKCIQFATKQNLTLIPRTAGTSLAGQCVGDGLVVDISKYFTKILAFDEKNKTVTVEPGVIRDDLNLFLKPFGLFFGPNTSTSNRCMIGGMVGNNSSGTTSIQYGVTRDKVIGLSTLLSDGSEVDFIPLKAEEFKQKTNGNSLENKIYKSLYKELSDPDIQDEITKEFPNSSIHRRNNGYAVDALLDSDIFLNNNKEINLSKLLCGSEGTLAITLTIKLSLNNLPPKNSILVAAHFSSIKESMQAVIVAMKHNLYMCELMDKTILDCTKNNREQIKNRFFIEGDPEAILMLELCHENSTEVEKLAQDLILDLKKNNFGYAYPVLMGNDIEKAISLRKAGLGLLGNIVGDKKAVACIEDTAVEVNDLPNYIEEFSAMMDKYEQNAVYYAHAGAGEIHLRPLLNLKKASDVQLFRSITTDVAKLVKKYKGSMSGEHGDGIVRSEFLPLVIGEKNYEFLKRIKYTFDPNNIFNKGKIIDALPMDESLRYEIDREEPEIETIQDFSDSLGILRAAEKCNGSGDCRKSIQAGGTMCPSYRATRDEKDTTRARANTLREFLTNSNQSNKFDHKELKNVFDLCLNCKACASECPSNVDIAALKTEFLYQYQKVHGTSFRTKLFADNVKWNKMGSIAPRIISFILNRTIVKKALGIATKRSIPKLSSKTVFNWYKKNKKYFGNKKYTNGKVFLFIDEFTNYYDANVGIDSIEVLSHLGYEVIITEHKESGRGFVSKGFLTEAKGLAN</sequence>
<dbReference type="GO" id="GO:0051536">
    <property type="term" value="F:iron-sulfur cluster binding"/>
    <property type="evidence" value="ECO:0007669"/>
    <property type="project" value="InterPro"/>
</dbReference>
<dbReference type="Pfam" id="PF01565">
    <property type="entry name" value="FAD_binding_4"/>
    <property type="match status" value="1"/>
</dbReference>
<protein>
    <submittedName>
        <fullName evidence="7">Fe-S protein, homolog of lactate dehydrogenase SO1521</fullName>
    </submittedName>
</protein>
<dbReference type="InterPro" id="IPR017900">
    <property type="entry name" value="4Fe4S_Fe_S_CS"/>
</dbReference>
<gene>
    <name evidence="7" type="ORF">MNBD_BACTEROID05-361</name>
</gene>
<dbReference type="InterPro" id="IPR036318">
    <property type="entry name" value="FAD-bd_PCMH-like_sf"/>
</dbReference>
<feature type="domain" description="4Fe-4S ferredoxin-type" evidence="5">
    <location>
        <begin position="616"/>
        <end position="648"/>
    </location>
</feature>
<dbReference type="PANTHER" id="PTHR11748">
    <property type="entry name" value="D-LACTATE DEHYDROGENASE"/>
    <property type="match status" value="1"/>
</dbReference>
<evidence type="ECO:0000256" key="1">
    <source>
        <dbReference type="ARBA" id="ARBA00001974"/>
    </source>
</evidence>
<evidence type="ECO:0000259" key="6">
    <source>
        <dbReference type="PROSITE" id="PS51387"/>
    </source>
</evidence>
<evidence type="ECO:0000256" key="3">
    <source>
        <dbReference type="ARBA" id="ARBA00022827"/>
    </source>
</evidence>
<dbReference type="InterPro" id="IPR016169">
    <property type="entry name" value="FAD-bd_PCMH_sub2"/>
</dbReference>
<dbReference type="Pfam" id="PF13534">
    <property type="entry name" value="Fer4_17"/>
    <property type="match status" value="1"/>
</dbReference>
<keyword evidence="3" id="KW-0274">FAD</keyword>
<dbReference type="GO" id="GO:0004458">
    <property type="term" value="F:D-lactate dehydrogenase (cytochrome) activity"/>
    <property type="evidence" value="ECO:0007669"/>
    <property type="project" value="TreeGrafter"/>
</dbReference>
<name>A0A3B0TY28_9ZZZZ</name>
<comment type="cofactor">
    <cofactor evidence="1">
        <name>FAD</name>
        <dbReference type="ChEBI" id="CHEBI:57692"/>
    </cofactor>
</comment>
<dbReference type="SUPFAM" id="SSF55103">
    <property type="entry name" value="FAD-linked oxidases, C-terminal domain"/>
    <property type="match status" value="1"/>
</dbReference>
<dbReference type="InterPro" id="IPR016166">
    <property type="entry name" value="FAD-bd_PCMH"/>
</dbReference>
<evidence type="ECO:0000256" key="2">
    <source>
        <dbReference type="ARBA" id="ARBA00022630"/>
    </source>
</evidence>
<evidence type="ECO:0000259" key="5">
    <source>
        <dbReference type="PROSITE" id="PS51379"/>
    </source>
</evidence>
<evidence type="ECO:0000256" key="4">
    <source>
        <dbReference type="ARBA" id="ARBA00023002"/>
    </source>
</evidence>
<accession>A0A3B0TY28</accession>
<dbReference type="Pfam" id="PF02913">
    <property type="entry name" value="FAD-oxidase_C"/>
    <property type="match status" value="1"/>
</dbReference>
<keyword evidence="4" id="KW-0560">Oxidoreductase</keyword>
<organism evidence="7">
    <name type="scientific">hydrothermal vent metagenome</name>
    <dbReference type="NCBI Taxonomy" id="652676"/>
    <lineage>
        <taxon>unclassified sequences</taxon>
        <taxon>metagenomes</taxon>
        <taxon>ecological metagenomes</taxon>
    </lineage>
</organism>
<dbReference type="SUPFAM" id="SSF56176">
    <property type="entry name" value="FAD-binding/transporter-associated domain-like"/>
    <property type="match status" value="1"/>
</dbReference>
<dbReference type="Gene3D" id="1.10.45.10">
    <property type="entry name" value="Vanillyl-alcohol Oxidase, Chain A, domain 4"/>
    <property type="match status" value="1"/>
</dbReference>
<dbReference type="PROSITE" id="PS00198">
    <property type="entry name" value="4FE4S_FER_1"/>
    <property type="match status" value="1"/>
</dbReference>
<feature type="domain" description="FAD-binding PCMH-type" evidence="6">
    <location>
        <begin position="35"/>
        <end position="274"/>
    </location>
</feature>
<dbReference type="GO" id="GO:0071949">
    <property type="term" value="F:FAD binding"/>
    <property type="evidence" value="ECO:0007669"/>
    <property type="project" value="InterPro"/>
</dbReference>
<dbReference type="Gene3D" id="3.30.465.10">
    <property type="match status" value="1"/>
</dbReference>
<dbReference type="PROSITE" id="PS51379">
    <property type="entry name" value="4FE4S_FER_2"/>
    <property type="match status" value="1"/>
</dbReference>
<dbReference type="InterPro" id="IPR009051">
    <property type="entry name" value="Helical_ferredxn"/>
</dbReference>